<organism evidence="2 3">
    <name type="scientific">Streptomyces smaragdinus</name>
    <dbReference type="NCBI Taxonomy" id="2585196"/>
    <lineage>
        <taxon>Bacteria</taxon>
        <taxon>Bacillati</taxon>
        <taxon>Actinomycetota</taxon>
        <taxon>Actinomycetes</taxon>
        <taxon>Kitasatosporales</taxon>
        <taxon>Streptomycetaceae</taxon>
        <taxon>Streptomyces</taxon>
    </lineage>
</organism>
<dbReference type="AlphaFoldDB" id="A0A7K0CL16"/>
<evidence type="ECO:0000313" key="2">
    <source>
        <dbReference type="EMBL" id="MQY14101.1"/>
    </source>
</evidence>
<name>A0A7K0CL16_9ACTN</name>
<dbReference type="RefSeq" id="WP_153454445.1">
    <property type="nucleotide sequence ID" value="NZ_WEGJ01000018.1"/>
</dbReference>
<accession>A0A7K0CL16</accession>
<dbReference type="SMART" id="SM00421">
    <property type="entry name" value="HTH_LUXR"/>
    <property type="match status" value="1"/>
</dbReference>
<dbReference type="PANTHER" id="PTHR34293">
    <property type="entry name" value="HTH-TYPE TRANSCRIPTIONAL REGULATOR TRMBL2"/>
    <property type="match status" value="1"/>
</dbReference>
<dbReference type="PANTHER" id="PTHR34293:SF1">
    <property type="entry name" value="HTH-TYPE TRANSCRIPTIONAL REGULATOR TRMBL2"/>
    <property type="match status" value="1"/>
</dbReference>
<protein>
    <recommendedName>
        <fullName evidence="1">HTH luxR-type domain-containing protein</fullName>
    </recommendedName>
</protein>
<comment type="caution">
    <text evidence="2">The sequence shown here is derived from an EMBL/GenBank/DDBJ whole genome shotgun (WGS) entry which is preliminary data.</text>
</comment>
<gene>
    <name evidence="2" type="ORF">SRB5_42620</name>
</gene>
<reference evidence="2 3" key="1">
    <citation type="submission" date="2019-10" db="EMBL/GenBank/DDBJ databases">
        <title>Streptomyces smaragdinus sp. nov. and Streptomyces fabii sp. nov., isolated from the gut of fungus growing-termite Macrotermes natalensis.</title>
        <authorList>
            <person name="Schwitalla J."/>
            <person name="Benndorf R."/>
            <person name="Martin K."/>
            <person name="De Beer W."/>
            <person name="Kaster A.-K."/>
            <person name="Vollmers J."/>
            <person name="Poulsen M."/>
            <person name="Beemelmanns C."/>
        </authorList>
    </citation>
    <scope>NUCLEOTIDE SEQUENCE [LARGE SCALE GENOMIC DNA]</scope>
    <source>
        <strain evidence="2 3">RB5</strain>
    </source>
</reference>
<dbReference type="EMBL" id="WEGJ01000018">
    <property type="protein sequence ID" value="MQY14101.1"/>
    <property type="molecule type" value="Genomic_DNA"/>
</dbReference>
<dbReference type="InterPro" id="IPR000792">
    <property type="entry name" value="Tscrpt_reg_LuxR_C"/>
</dbReference>
<dbReference type="InterPro" id="IPR036388">
    <property type="entry name" value="WH-like_DNA-bd_sf"/>
</dbReference>
<dbReference type="Proteomes" id="UP000466345">
    <property type="component" value="Unassembled WGS sequence"/>
</dbReference>
<dbReference type="InterPro" id="IPR051797">
    <property type="entry name" value="TrmB-like"/>
</dbReference>
<keyword evidence="3" id="KW-1185">Reference proteome</keyword>
<feature type="domain" description="HTH luxR-type" evidence="1">
    <location>
        <begin position="281"/>
        <end position="330"/>
    </location>
</feature>
<sequence length="340" mass="37685">MFAAADSGSSFAELDDLSAAAYGLAVKIGQFARDDIADQLSLEPAEVEHVLEVLTRLRLLQPMPGRPGELVPVAPDAAAATLVGPAERQIRDLQQAADDIRGRLQSLAPLYYEGRRLRNRLESFDVVTDAERVQSLLDHFSQHCTHELMSVHPGGARPPEVLVRARESSHSLLNRGVCVRTIYQHTARTDLTTRAYVRDITERGAEVRTVDQVIDKLIIYDREVAFLPERHPEQRPPGAAIVREPTLVAFLCAVFEYLWDSGSTFVVESQKASAAPDDVKQAILRLMARGFKDEVIARRLGMAVRTCRRHIAEITEELEATSRFQAGFNAAQKGVLGNEL</sequence>
<dbReference type="OrthoDB" id="4307453at2"/>
<evidence type="ECO:0000259" key="1">
    <source>
        <dbReference type="SMART" id="SM00421"/>
    </source>
</evidence>
<dbReference type="Gene3D" id="1.10.10.10">
    <property type="entry name" value="Winged helix-like DNA-binding domain superfamily/Winged helix DNA-binding domain"/>
    <property type="match status" value="1"/>
</dbReference>
<dbReference type="GO" id="GO:0006355">
    <property type="term" value="P:regulation of DNA-templated transcription"/>
    <property type="evidence" value="ECO:0007669"/>
    <property type="project" value="InterPro"/>
</dbReference>
<dbReference type="GO" id="GO:0003677">
    <property type="term" value="F:DNA binding"/>
    <property type="evidence" value="ECO:0007669"/>
    <property type="project" value="InterPro"/>
</dbReference>
<evidence type="ECO:0000313" key="3">
    <source>
        <dbReference type="Proteomes" id="UP000466345"/>
    </source>
</evidence>
<proteinExistence type="predicted"/>
<dbReference type="InterPro" id="IPR016032">
    <property type="entry name" value="Sig_transdc_resp-reg_C-effctor"/>
</dbReference>
<dbReference type="Pfam" id="PF00196">
    <property type="entry name" value="GerE"/>
    <property type="match status" value="1"/>
</dbReference>
<dbReference type="SUPFAM" id="SSF46894">
    <property type="entry name" value="C-terminal effector domain of the bipartite response regulators"/>
    <property type="match status" value="1"/>
</dbReference>